<evidence type="ECO:0000313" key="6">
    <source>
        <dbReference type="EMBL" id="KAJ1734862.1"/>
    </source>
</evidence>
<name>A0A9W7YB22_9FUNG</name>
<protein>
    <submittedName>
        <fullName evidence="6">Heteroproteinous nuclear ribonucleoprotein A1</fullName>
        <ecNumber evidence="6">5.1.1.18</ecNumber>
    </submittedName>
</protein>
<feature type="compositionally biased region" description="Low complexity" evidence="4">
    <location>
        <begin position="173"/>
        <end position="188"/>
    </location>
</feature>
<dbReference type="PROSITE" id="PS50102">
    <property type="entry name" value="RRM"/>
    <property type="match status" value="2"/>
</dbReference>
<feature type="region of interest" description="Disordered" evidence="4">
    <location>
        <begin position="155"/>
        <end position="192"/>
    </location>
</feature>
<feature type="region of interest" description="Disordered" evidence="4">
    <location>
        <begin position="406"/>
        <end position="542"/>
    </location>
</feature>
<organism evidence="6 7">
    <name type="scientific">Coemansia biformis</name>
    <dbReference type="NCBI Taxonomy" id="1286918"/>
    <lineage>
        <taxon>Eukaryota</taxon>
        <taxon>Fungi</taxon>
        <taxon>Fungi incertae sedis</taxon>
        <taxon>Zoopagomycota</taxon>
        <taxon>Kickxellomycotina</taxon>
        <taxon>Kickxellomycetes</taxon>
        <taxon>Kickxellales</taxon>
        <taxon>Kickxellaceae</taxon>
        <taxon>Coemansia</taxon>
    </lineage>
</organism>
<dbReference type="InterPro" id="IPR035979">
    <property type="entry name" value="RBD_domain_sf"/>
</dbReference>
<dbReference type="PANTHER" id="PTHR48032">
    <property type="entry name" value="RNA-BINDING PROTEIN MUSASHI HOMOLOG RBP6"/>
    <property type="match status" value="1"/>
</dbReference>
<dbReference type="Gene3D" id="3.30.70.330">
    <property type="match status" value="2"/>
</dbReference>
<feature type="domain" description="RRM" evidence="5">
    <location>
        <begin position="87"/>
        <end position="169"/>
    </location>
</feature>
<dbReference type="SUPFAM" id="SSF54928">
    <property type="entry name" value="RNA-binding domain, RBD"/>
    <property type="match status" value="2"/>
</dbReference>
<dbReference type="GO" id="GO:0006417">
    <property type="term" value="P:regulation of translation"/>
    <property type="evidence" value="ECO:0007669"/>
    <property type="project" value="TreeGrafter"/>
</dbReference>
<keyword evidence="1" id="KW-0677">Repeat</keyword>
<comment type="caution">
    <text evidence="6">The sequence shown here is derived from an EMBL/GenBank/DDBJ whole genome shotgun (WGS) entry which is preliminary data.</text>
</comment>
<dbReference type="InterPro" id="IPR000504">
    <property type="entry name" value="RRM_dom"/>
</dbReference>
<dbReference type="FunFam" id="3.30.70.330:FF:000025">
    <property type="entry name" value="RNA-binding protein Musashi homolog 2 isoform X1"/>
    <property type="match status" value="1"/>
</dbReference>
<accession>A0A9W7YB22</accession>
<evidence type="ECO:0000256" key="1">
    <source>
        <dbReference type="ARBA" id="ARBA00022737"/>
    </source>
</evidence>
<reference evidence="6" key="1">
    <citation type="submission" date="2022-07" db="EMBL/GenBank/DDBJ databases">
        <title>Phylogenomic reconstructions and comparative analyses of Kickxellomycotina fungi.</title>
        <authorList>
            <person name="Reynolds N.K."/>
            <person name="Stajich J.E."/>
            <person name="Barry K."/>
            <person name="Grigoriev I.V."/>
            <person name="Crous P."/>
            <person name="Smith M.E."/>
        </authorList>
    </citation>
    <scope>NUCLEOTIDE SEQUENCE</scope>
    <source>
        <strain evidence="6">BCRC 34381</strain>
    </source>
</reference>
<keyword evidence="2 3" id="KW-0694">RNA-binding</keyword>
<dbReference type="GO" id="GO:0030378">
    <property type="term" value="F:serine racemase activity"/>
    <property type="evidence" value="ECO:0007669"/>
    <property type="project" value="UniProtKB-EC"/>
</dbReference>
<evidence type="ECO:0000256" key="2">
    <source>
        <dbReference type="ARBA" id="ARBA00022884"/>
    </source>
</evidence>
<feature type="region of interest" description="Disordered" evidence="4">
    <location>
        <begin position="365"/>
        <end position="387"/>
    </location>
</feature>
<dbReference type="OrthoDB" id="1875751at2759"/>
<dbReference type="GO" id="GO:1990904">
    <property type="term" value="C:ribonucleoprotein complex"/>
    <property type="evidence" value="ECO:0007669"/>
    <property type="project" value="UniProtKB-KW"/>
</dbReference>
<feature type="domain" description="RRM" evidence="5">
    <location>
        <begin position="199"/>
        <end position="280"/>
    </location>
</feature>
<feature type="compositionally biased region" description="Low complexity" evidence="4">
    <location>
        <begin position="47"/>
        <end position="73"/>
    </location>
</feature>
<feature type="region of interest" description="Disordered" evidence="4">
    <location>
        <begin position="47"/>
        <end position="87"/>
    </location>
</feature>
<sequence>MNDSSHTVDDSLYSVDSYPVGGGPYGYAADTVGNQWLYNDQAFAANPPAATADTDGAGDADAAGGPGASAAAPVPQPSLKEEGAPPSKMFVGGLSWETDEARLRKYFSKYGTIAECSIMRDQSTGRPRGFGFVTFDSISGVNAVLQEPTHMLDGKQIDPKHAIPRDSQPAPPRQSQSQPQQPSSNSEPYVDPVKDMRGEKVFVGGLPPSATDADLNSSFARFGSIIDTKLLMDRETGRSRRYGFLEYDNEESALQAVKAGNTGDGIQIHGKRVDVKPAVHRKRNPTASVGMMGMPGYGMMGMPGYGMMGMPNYGMMGMPNYGMMGMVGANGQPANMDYSGAMGYGMYYGNMAGYYGAGGTPGDGSGAGADAAGAGGTPDASGAPNNNGYYGQMSMPMGYYGGEGQDDGSGAGANGADPLSAGFYDQQGAGNASGDGGGGSGGSKGGRPGDDRGSHDRSGRDGAHRSSSRRHGNSDSRSGRERSRGDHGSNRPRDDHRGSRGSRGGRDRDRDRNRDRDRDRDREGPVRGSHGTSSRSHGYTPY</sequence>
<feature type="compositionally biased region" description="Low complexity" evidence="4">
    <location>
        <begin position="526"/>
        <end position="542"/>
    </location>
</feature>
<dbReference type="InterPro" id="IPR012677">
    <property type="entry name" value="Nucleotide-bd_a/b_plait_sf"/>
</dbReference>
<feature type="compositionally biased region" description="Low complexity" evidence="4">
    <location>
        <begin position="368"/>
        <end position="383"/>
    </location>
</feature>
<dbReference type="Pfam" id="PF00076">
    <property type="entry name" value="RRM_1"/>
    <property type="match status" value="2"/>
</dbReference>
<feature type="compositionally biased region" description="Gly residues" evidence="4">
    <location>
        <begin position="431"/>
        <end position="446"/>
    </location>
</feature>
<dbReference type="GO" id="GO:0003729">
    <property type="term" value="F:mRNA binding"/>
    <property type="evidence" value="ECO:0007669"/>
    <property type="project" value="TreeGrafter"/>
</dbReference>
<keyword evidence="6" id="KW-0413">Isomerase</keyword>
<feature type="compositionally biased region" description="Basic and acidic residues" evidence="4">
    <location>
        <begin position="447"/>
        <end position="464"/>
    </location>
</feature>
<keyword evidence="7" id="KW-1185">Reference proteome</keyword>
<dbReference type="PANTHER" id="PTHR48032:SF6">
    <property type="entry name" value="RNA-BINDING (RRM_RBD_RNP MOTIFS) FAMILY PROTEIN"/>
    <property type="match status" value="1"/>
</dbReference>
<dbReference type="Proteomes" id="UP001143981">
    <property type="component" value="Unassembled WGS sequence"/>
</dbReference>
<dbReference type="EMBL" id="JANBOI010000052">
    <property type="protein sequence ID" value="KAJ1734862.1"/>
    <property type="molecule type" value="Genomic_DNA"/>
</dbReference>
<gene>
    <name evidence="6" type="primary">HNRNPA1</name>
    <name evidence="6" type="ORF">LPJ61_000841</name>
</gene>
<evidence type="ECO:0000313" key="7">
    <source>
        <dbReference type="Proteomes" id="UP001143981"/>
    </source>
</evidence>
<evidence type="ECO:0000256" key="4">
    <source>
        <dbReference type="SAM" id="MobiDB-lite"/>
    </source>
</evidence>
<dbReference type="SMART" id="SM00360">
    <property type="entry name" value="RRM"/>
    <property type="match status" value="2"/>
</dbReference>
<feature type="compositionally biased region" description="Basic and acidic residues" evidence="4">
    <location>
        <begin position="155"/>
        <end position="164"/>
    </location>
</feature>
<proteinExistence type="predicted"/>
<dbReference type="CDD" id="cd12325">
    <property type="entry name" value="RRM1_hnRNPA_hnRNPD_like"/>
    <property type="match status" value="1"/>
</dbReference>
<dbReference type="AlphaFoldDB" id="A0A9W7YB22"/>
<evidence type="ECO:0000259" key="5">
    <source>
        <dbReference type="PROSITE" id="PS50102"/>
    </source>
</evidence>
<feature type="compositionally biased region" description="Basic and acidic residues" evidence="4">
    <location>
        <begin position="472"/>
        <end position="525"/>
    </location>
</feature>
<keyword evidence="6" id="KW-0687">Ribonucleoprotein</keyword>
<evidence type="ECO:0000256" key="3">
    <source>
        <dbReference type="PROSITE-ProRule" id="PRU00176"/>
    </source>
</evidence>
<dbReference type="EC" id="5.1.1.18" evidence="6"/>